<dbReference type="RefSeq" id="WP_015772340.1">
    <property type="nucleotide sequence ID" value="NC_013174.1"/>
</dbReference>
<feature type="binding site" evidence="8">
    <location>
        <begin position="43"/>
        <end position="44"/>
    </location>
    <ligand>
        <name>4-CDP-2-C-methyl-D-erythritol 2-phosphate</name>
        <dbReference type="ChEBI" id="CHEBI:57919"/>
    </ligand>
</feature>
<dbReference type="AlphaFoldDB" id="C7R0Y8"/>
<keyword evidence="12" id="KW-1185">Reference proteome</keyword>
<dbReference type="STRING" id="471856.Jden_2074"/>
<evidence type="ECO:0000313" key="11">
    <source>
        <dbReference type="EMBL" id="ACV09712.1"/>
    </source>
</evidence>
<evidence type="ECO:0000256" key="1">
    <source>
        <dbReference type="ARBA" id="ARBA00000200"/>
    </source>
</evidence>
<dbReference type="GO" id="GO:0046872">
    <property type="term" value="F:metal ion binding"/>
    <property type="evidence" value="ECO:0007669"/>
    <property type="project" value="UniProtKB-KW"/>
</dbReference>
<evidence type="ECO:0000256" key="3">
    <source>
        <dbReference type="ARBA" id="ARBA00008480"/>
    </source>
</evidence>
<evidence type="ECO:0000256" key="9">
    <source>
        <dbReference type="RuleBase" id="RU004395"/>
    </source>
</evidence>
<comment type="similarity">
    <text evidence="3 8 9">Belongs to the IspF family.</text>
</comment>
<comment type="catalytic activity">
    <reaction evidence="1 8 9">
        <text>4-CDP-2-C-methyl-D-erythritol 2-phosphate = 2-C-methyl-D-erythritol 2,4-cyclic diphosphate + CMP</text>
        <dbReference type="Rhea" id="RHEA:23864"/>
        <dbReference type="ChEBI" id="CHEBI:57919"/>
        <dbReference type="ChEBI" id="CHEBI:58483"/>
        <dbReference type="ChEBI" id="CHEBI:60377"/>
        <dbReference type="EC" id="4.6.1.12"/>
    </reaction>
</comment>
<keyword evidence="7 8" id="KW-0456">Lyase</keyword>
<dbReference type="InterPro" id="IPR020555">
    <property type="entry name" value="MECDP_synthase_CS"/>
</dbReference>
<dbReference type="PANTHER" id="PTHR43181:SF1">
    <property type="entry name" value="2-C-METHYL-D-ERYTHRITOL 2,4-CYCLODIPHOSPHATE SYNTHASE, CHLOROPLASTIC"/>
    <property type="match status" value="1"/>
</dbReference>
<dbReference type="eggNOG" id="COG0245">
    <property type="taxonomic scope" value="Bacteria"/>
</dbReference>
<dbReference type="CDD" id="cd00554">
    <property type="entry name" value="MECDP_synthase"/>
    <property type="match status" value="1"/>
</dbReference>
<comment type="pathway">
    <text evidence="2 8">Isoprenoid biosynthesis; isopentenyl diphosphate biosynthesis via DXP pathway; isopentenyl diphosphate from 1-deoxy-D-xylulose 5-phosphate: step 4/6.</text>
</comment>
<comment type="cofactor">
    <cofactor evidence="8">
        <name>a divalent metal cation</name>
        <dbReference type="ChEBI" id="CHEBI:60240"/>
    </cofactor>
    <text evidence="8">Binds 1 divalent metal cation per subunit.</text>
</comment>
<feature type="site" description="Transition state stabilizer" evidence="8">
    <location>
        <position position="43"/>
    </location>
</feature>
<evidence type="ECO:0000256" key="8">
    <source>
        <dbReference type="HAMAP-Rule" id="MF_00107"/>
    </source>
</evidence>
<name>C7R0Y8_JONDD</name>
<dbReference type="Proteomes" id="UP000000628">
    <property type="component" value="Chromosome"/>
</dbReference>
<dbReference type="InterPro" id="IPR003526">
    <property type="entry name" value="MECDP_synthase"/>
</dbReference>
<dbReference type="Gene3D" id="3.30.1330.50">
    <property type="entry name" value="2-C-methyl-D-erythritol 2,4-cyclodiphosphate synthase"/>
    <property type="match status" value="1"/>
</dbReference>
<proteinExistence type="inferred from homology"/>
<feature type="binding site" evidence="8">
    <location>
        <position position="16"/>
    </location>
    <ligand>
        <name>a divalent metal cation</name>
        <dbReference type="ChEBI" id="CHEBI:60240"/>
    </ligand>
</feature>
<accession>C7R0Y8</accession>
<comment type="caution">
    <text evidence="8">Lacks conserved residue(s) required for the propagation of feature annotation.</text>
</comment>
<dbReference type="Pfam" id="PF02542">
    <property type="entry name" value="YgbB"/>
    <property type="match status" value="1"/>
</dbReference>
<sequence>MTSPVIPSVGIGTDVHAWAPQPTSRELWLGGILFPGEPGLDGHSDADVIAHAAADALFSAAGMGDLGTNFGTSEPQWAGASGARLLAEAARRVNEAGYRIGNVAVQLIGTRPKVGPYRSAMEQAMSQAAGAPVRVSATTTDGLGFTGRNEGLAALATALVYRDDELLTDSPRR</sequence>
<dbReference type="PANTHER" id="PTHR43181">
    <property type="entry name" value="2-C-METHYL-D-ERYTHRITOL 2,4-CYCLODIPHOSPHATE SYNTHASE, CHLOROPLASTIC"/>
    <property type="match status" value="1"/>
</dbReference>
<protein>
    <recommendedName>
        <fullName evidence="4 8">2-C-methyl-D-erythritol 2,4-cyclodiphosphate synthase</fullName>
        <shortName evidence="8">MECDP-synthase</shortName>
        <shortName evidence="8">MECPP-synthase</shortName>
        <shortName evidence="8">MECPS</shortName>
        <ecNumber evidence="4 8">4.6.1.12</ecNumber>
    </recommendedName>
</protein>
<feature type="binding site" evidence="8">
    <location>
        <begin position="65"/>
        <end position="67"/>
    </location>
    <ligand>
        <name>4-CDP-2-C-methyl-D-erythritol 2-phosphate</name>
        <dbReference type="ChEBI" id="CHEBI:57919"/>
    </ligand>
</feature>
<dbReference type="PROSITE" id="PS01350">
    <property type="entry name" value="ISPF"/>
    <property type="match status" value="1"/>
</dbReference>
<dbReference type="HOGENOM" id="CLU_084630_1_0_11"/>
<evidence type="ECO:0000256" key="6">
    <source>
        <dbReference type="ARBA" id="ARBA00023229"/>
    </source>
</evidence>
<dbReference type="OrthoDB" id="9804336at2"/>
<feature type="binding site" evidence="8">
    <location>
        <begin position="138"/>
        <end position="141"/>
    </location>
    <ligand>
        <name>4-CDP-2-C-methyl-D-erythritol 2-phosphate</name>
        <dbReference type="ChEBI" id="CHEBI:57919"/>
    </ligand>
</feature>
<feature type="domain" description="2-C-methyl-D-erythritol 2,4-cyclodiphosphate synthase" evidence="10">
    <location>
        <begin position="9"/>
        <end position="160"/>
    </location>
</feature>
<dbReference type="FunFam" id="3.30.1330.50:FF:000003">
    <property type="entry name" value="2-C-methyl-D-erythritol 2,4-cyclodiphosphate synthase"/>
    <property type="match status" value="1"/>
</dbReference>
<feature type="binding site" evidence="8">
    <location>
        <position position="51"/>
    </location>
    <ligand>
        <name>a divalent metal cation</name>
        <dbReference type="ChEBI" id="CHEBI:60240"/>
    </ligand>
</feature>
<dbReference type="EC" id="4.6.1.12" evidence="4 8"/>
<dbReference type="GO" id="GO:0019288">
    <property type="term" value="P:isopentenyl diphosphate biosynthetic process, methylerythritol 4-phosphate pathway"/>
    <property type="evidence" value="ECO:0007669"/>
    <property type="project" value="UniProtKB-UniRule"/>
</dbReference>
<keyword evidence="6 8" id="KW-0414">Isoprene biosynthesis</keyword>
<dbReference type="UniPathway" id="UPA00056">
    <property type="reaction ID" value="UER00095"/>
</dbReference>
<keyword evidence="5 8" id="KW-0479">Metal-binding</keyword>
<dbReference type="EMBL" id="CP001706">
    <property type="protein sequence ID" value="ACV09712.1"/>
    <property type="molecule type" value="Genomic_DNA"/>
</dbReference>
<evidence type="ECO:0000256" key="4">
    <source>
        <dbReference type="ARBA" id="ARBA00012579"/>
    </source>
</evidence>
<dbReference type="HAMAP" id="MF_00107">
    <property type="entry name" value="IspF"/>
    <property type="match status" value="1"/>
</dbReference>
<organism evidence="11 12">
    <name type="scientific">Jonesia denitrificans (strain ATCC 14870 / DSM 20603 / BCRC 15368 / CIP 55.134 / JCM 11481 / NBRC 15587 / NCTC 10816 / Prevot 55134)</name>
    <name type="common">Listeria denitrificans</name>
    <dbReference type="NCBI Taxonomy" id="471856"/>
    <lineage>
        <taxon>Bacteria</taxon>
        <taxon>Bacillati</taxon>
        <taxon>Actinomycetota</taxon>
        <taxon>Actinomycetes</taxon>
        <taxon>Micrococcales</taxon>
        <taxon>Jonesiaceae</taxon>
        <taxon>Jonesia</taxon>
    </lineage>
</organism>
<dbReference type="GO" id="GO:0016114">
    <property type="term" value="P:terpenoid biosynthetic process"/>
    <property type="evidence" value="ECO:0007669"/>
    <property type="project" value="InterPro"/>
</dbReference>
<feature type="site" description="Transition state stabilizer" evidence="8">
    <location>
        <position position="139"/>
    </location>
</feature>
<evidence type="ECO:0000259" key="10">
    <source>
        <dbReference type="Pfam" id="PF02542"/>
    </source>
</evidence>
<feature type="binding site" evidence="8">
    <location>
        <position position="148"/>
    </location>
    <ligand>
        <name>4-CDP-2-C-methyl-D-erythritol 2-phosphate</name>
        <dbReference type="ChEBI" id="CHEBI:57919"/>
    </ligand>
</feature>
<dbReference type="GO" id="GO:0008685">
    <property type="term" value="F:2-C-methyl-D-erythritol 2,4-cyclodiphosphate synthase activity"/>
    <property type="evidence" value="ECO:0007669"/>
    <property type="project" value="UniProtKB-UniRule"/>
</dbReference>
<dbReference type="NCBIfam" id="TIGR00151">
    <property type="entry name" value="ispF"/>
    <property type="match status" value="1"/>
</dbReference>
<dbReference type="KEGG" id="jde:Jden_2074"/>
<reference evidence="11 12" key="1">
    <citation type="journal article" date="2009" name="Stand. Genomic Sci.">
        <title>Complete genome sequence of Jonesia denitrificans type strain (Prevot 55134).</title>
        <authorList>
            <person name="Pukall R."/>
            <person name="Gehrich-Schroter G."/>
            <person name="Lapidus A."/>
            <person name="Nolan M."/>
            <person name="Glavina Del Rio T."/>
            <person name="Lucas S."/>
            <person name="Chen F."/>
            <person name="Tice H."/>
            <person name="Pitluck S."/>
            <person name="Cheng J.F."/>
            <person name="Copeland A."/>
            <person name="Saunders E."/>
            <person name="Brettin T."/>
            <person name="Detter J.C."/>
            <person name="Bruce D."/>
            <person name="Goodwin L."/>
            <person name="Pati A."/>
            <person name="Ivanova N."/>
            <person name="Mavromatis K."/>
            <person name="Ovchinnikova G."/>
            <person name="Chen A."/>
            <person name="Palaniappan K."/>
            <person name="Land M."/>
            <person name="Hauser L."/>
            <person name="Chang Y.J."/>
            <person name="Jeffries C.D."/>
            <person name="Chain P."/>
            <person name="Goker M."/>
            <person name="Bristow J."/>
            <person name="Eisen J.A."/>
            <person name="Markowitz V."/>
            <person name="Hugenholtz P."/>
            <person name="Kyrpides N.C."/>
            <person name="Klenk H.P."/>
            <person name="Han C."/>
        </authorList>
    </citation>
    <scope>NUCLEOTIDE SEQUENCE [LARGE SCALE GENOMIC DNA]</scope>
    <source>
        <strain evidence="12">ATCC 14870 / DSM 20603 / BCRC 15368 / CIP 55.134 / JCM 11481 / NBRC 15587 / NCTC 10816 / Prevot 55134</strain>
    </source>
</reference>
<gene>
    <name evidence="8" type="primary">ispF</name>
    <name evidence="11" type="ordered locus">Jden_2074</name>
</gene>
<evidence type="ECO:0000256" key="2">
    <source>
        <dbReference type="ARBA" id="ARBA00004709"/>
    </source>
</evidence>
<comment type="subunit">
    <text evidence="8">Homotrimer.</text>
</comment>
<feature type="binding site" evidence="8">
    <location>
        <position position="14"/>
    </location>
    <ligand>
        <name>a divalent metal cation</name>
        <dbReference type="ChEBI" id="CHEBI:60240"/>
    </ligand>
</feature>
<evidence type="ECO:0000313" key="12">
    <source>
        <dbReference type="Proteomes" id="UP000000628"/>
    </source>
</evidence>
<evidence type="ECO:0000256" key="5">
    <source>
        <dbReference type="ARBA" id="ARBA00022723"/>
    </source>
</evidence>
<feature type="binding site" evidence="8">
    <location>
        <begin position="14"/>
        <end position="16"/>
    </location>
    <ligand>
        <name>4-CDP-2-C-methyl-D-erythritol 2-phosphate</name>
        <dbReference type="ChEBI" id="CHEBI:57919"/>
    </ligand>
</feature>
<feature type="binding site" evidence="8">
    <location>
        <position position="145"/>
    </location>
    <ligand>
        <name>4-CDP-2-C-methyl-D-erythritol 2-phosphate</name>
        <dbReference type="ChEBI" id="CHEBI:57919"/>
    </ligand>
</feature>
<comment type="function">
    <text evidence="8">Involved in the biosynthesis of isopentenyl diphosphate (IPP) and dimethylallyl diphosphate (DMAPP), two major building blocks of isoprenoid compounds. Catalyzes the conversion of 4-diphosphocytidyl-2-C-methyl-D-erythritol 2-phosphate (CDP-ME2P) to 2-C-methyl-D-erythritol 2,4-cyclodiphosphate (ME-CPP) with a corresponding release of cytidine 5-monophosphate (CMP).</text>
</comment>
<dbReference type="SUPFAM" id="SSF69765">
    <property type="entry name" value="IpsF-like"/>
    <property type="match status" value="1"/>
</dbReference>
<evidence type="ECO:0000256" key="7">
    <source>
        <dbReference type="ARBA" id="ARBA00023239"/>
    </source>
</evidence>
<dbReference type="InterPro" id="IPR036571">
    <property type="entry name" value="MECDP_synthase_sf"/>
</dbReference>